<name>A0A9W7XZP8_9FUNG</name>
<comment type="caution">
    <text evidence="1">The sequence shown here is derived from an EMBL/GenBank/DDBJ whole genome shotgun (WGS) entry which is preliminary data.</text>
</comment>
<organism evidence="1 2">
    <name type="scientific">Coemansia erecta</name>
    <dbReference type="NCBI Taxonomy" id="147472"/>
    <lineage>
        <taxon>Eukaryota</taxon>
        <taxon>Fungi</taxon>
        <taxon>Fungi incertae sedis</taxon>
        <taxon>Zoopagomycota</taxon>
        <taxon>Kickxellomycotina</taxon>
        <taxon>Kickxellomycetes</taxon>
        <taxon>Kickxellales</taxon>
        <taxon>Kickxellaceae</taxon>
        <taxon>Coemansia</taxon>
    </lineage>
</organism>
<sequence>MDPELKAPARLLSTGTAPNIAAEVAYDLVRRTTSPAPALVRLGQYIATSRVLARRAHVAQQQALLQQQRQRQTHSAVDAAAHAVAGGIGAALSLASLAGSRSSRGLDSVGPEDARVLDAVLRACGDAAGNGHSALAALALAGGLAVALRRELGADADAHALVVHAYAVVAQLAQRAVHVHAAAGQGQGQRELGGGGVLGVLGECAPTAACLAALAGDERVVDALGAALFEGHTAGDEDVAMARGAELLGQVVQSPALRFAQAERLVMHVHGAAVEALVKAEQRGAPCGGALARAVQHVSECVLRRYYVDRSTEPPQRLAAAWCLMVDALACVHAATLRVFGRAGGDAFRRAVTLAVAYVIDHMLADQCVRQLFALQPCLRFAPGLANPAAVSGPRLATVLFYLDLLEHLAQHVEEAHTLVRLVLPLAARYADVVPGDAVDRDMFESAHAVVLAALEPPVAEERGVAGRRAQVAVEVAPWYAAMVLRQHEARALSVDLLLIAFTAAVRALAAVADEEVAQGARYVWDCVAQLLELIPVDQEGVAPEGSRVRREVEYARRRELLRVLAEMPAAVPVELLPRLLPEIRRRVVAGDGETRRAAVAALQDVVLVRADVARKPALAAWVMQLRLDCIGKL</sequence>
<protein>
    <submittedName>
        <fullName evidence="1">Uncharacterized protein</fullName>
    </submittedName>
</protein>
<evidence type="ECO:0000313" key="1">
    <source>
        <dbReference type="EMBL" id="KAJ1724094.1"/>
    </source>
</evidence>
<dbReference type="Proteomes" id="UP001149813">
    <property type="component" value="Unassembled WGS sequence"/>
</dbReference>
<dbReference type="EMBL" id="JANBOJ010000042">
    <property type="protein sequence ID" value="KAJ1724094.1"/>
    <property type="molecule type" value="Genomic_DNA"/>
</dbReference>
<keyword evidence="2" id="KW-1185">Reference proteome</keyword>
<proteinExistence type="predicted"/>
<accession>A0A9W7XZP8</accession>
<evidence type="ECO:0000313" key="2">
    <source>
        <dbReference type="Proteomes" id="UP001149813"/>
    </source>
</evidence>
<gene>
    <name evidence="1" type="ORF">LPJ53_001615</name>
</gene>
<dbReference type="AlphaFoldDB" id="A0A9W7XZP8"/>
<dbReference type="OrthoDB" id="2357318at2759"/>
<reference evidence="1" key="1">
    <citation type="submission" date="2022-07" db="EMBL/GenBank/DDBJ databases">
        <title>Phylogenomic reconstructions and comparative analyses of Kickxellomycotina fungi.</title>
        <authorList>
            <person name="Reynolds N.K."/>
            <person name="Stajich J.E."/>
            <person name="Barry K."/>
            <person name="Grigoriev I.V."/>
            <person name="Crous P."/>
            <person name="Smith M.E."/>
        </authorList>
    </citation>
    <scope>NUCLEOTIDE SEQUENCE</scope>
    <source>
        <strain evidence="1">NBRC 32514</strain>
    </source>
</reference>